<gene>
    <name evidence="2" type="ORF">FOM92_00495</name>
</gene>
<accession>A0A553WGZ2</accession>
<proteinExistence type="predicted"/>
<sequence length="60" mass="6621">MRLTLHAKIELAIVAALLLGSCEAEWEDRLDVADVNARNALAQAADLESRVSDIEDRLNM</sequence>
<keyword evidence="3" id="KW-1185">Reference proteome</keyword>
<dbReference type="AlphaFoldDB" id="A0A553WGZ2"/>
<dbReference type="Proteomes" id="UP000320160">
    <property type="component" value="Unassembled WGS sequence"/>
</dbReference>
<evidence type="ECO:0000313" key="2">
    <source>
        <dbReference type="EMBL" id="TSB03960.1"/>
    </source>
</evidence>
<dbReference type="EMBL" id="VKKU01000001">
    <property type="protein sequence ID" value="TSB03960.1"/>
    <property type="molecule type" value="Genomic_DNA"/>
</dbReference>
<organism evidence="2 3">
    <name type="scientific">Sphingorhabdus contaminans</name>
    <dbReference type="NCBI Taxonomy" id="1343899"/>
    <lineage>
        <taxon>Bacteria</taxon>
        <taxon>Pseudomonadati</taxon>
        <taxon>Pseudomonadota</taxon>
        <taxon>Alphaproteobacteria</taxon>
        <taxon>Sphingomonadales</taxon>
        <taxon>Sphingomonadaceae</taxon>
        <taxon>Sphingorhabdus</taxon>
    </lineage>
</organism>
<feature type="coiled-coil region" evidence="1">
    <location>
        <begin position="30"/>
        <end position="57"/>
    </location>
</feature>
<evidence type="ECO:0000256" key="1">
    <source>
        <dbReference type="SAM" id="Coils"/>
    </source>
</evidence>
<comment type="caution">
    <text evidence="2">The sequence shown here is derived from an EMBL/GenBank/DDBJ whole genome shotgun (WGS) entry which is preliminary data.</text>
</comment>
<dbReference type="RefSeq" id="WP_143774833.1">
    <property type="nucleotide sequence ID" value="NZ_VKKU01000001.1"/>
</dbReference>
<protein>
    <submittedName>
        <fullName evidence="2">Uncharacterized protein</fullName>
    </submittedName>
</protein>
<dbReference type="PROSITE" id="PS51257">
    <property type="entry name" value="PROKAR_LIPOPROTEIN"/>
    <property type="match status" value="1"/>
</dbReference>
<evidence type="ECO:0000313" key="3">
    <source>
        <dbReference type="Proteomes" id="UP000320160"/>
    </source>
</evidence>
<keyword evidence="1" id="KW-0175">Coiled coil</keyword>
<reference evidence="2 3" key="1">
    <citation type="submission" date="2019-07" db="EMBL/GenBank/DDBJ databases">
        <authorList>
            <person name="Park M."/>
        </authorList>
    </citation>
    <scope>NUCLEOTIDE SEQUENCE [LARGE SCALE GENOMIC DNA]</scope>
    <source>
        <strain evidence="2 3">KCTC32445</strain>
    </source>
</reference>
<name>A0A553WGZ2_9SPHN</name>